<gene>
    <name evidence="1" type="ORF">EVAR_55330_1</name>
</gene>
<name>A0A4C1Z7R8_EUMVA</name>
<sequence length="131" mass="14963">MELEGGHGNSVIKRRNPIEFGLVCGVNGILLDVVLKCQRWNNRRHYMSYKKTSNVAQFTHCCRHYHYIYTLCPVLIDPLLMQNLVVYFIWDCTAWTSGRLRAGRGRLTTVVTSAVTASSTEIYAYYAGLLL</sequence>
<accession>A0A4C1Z7R8</accession>
<dbReference type="EMBL" id="BGZK01001690">
    <property type="protein sequence ID" value="GBP84626.1"/>
    <property type="molecule type" value="Genomic_DNA"/>
</dbReference>
<comment type="caution">
    <text evidence="1">The sequence shown here is derived from an EMBL/GenBank/DDBJ whole genome shotgun (WGS) entry which is preliminary data.</text>
</comment>
<protein>
    <submittedName>
        <fullName evidence="1">Uncharacterized protein</fullName>
    </submittedName>
</protein>
<evidence type="ECO:0000313" key="2">
    <source>
        <dbReference type="Proteomes" id="UP000299102"/>
    </source>
</evidence>
<dbReference type="AlphaFoldDB" id="A0A4C1Z7R8"/>
<reference evidence="1 2" key="1">
    <citation type="journal article" date="2019" name="Commun. Biol.">
        <title>The bagworm genome reveals a unique fibroin gene that provides high tensile strength.</title>
        <authorList>
            <person name="Kono N."/>
            <person name="Nakamura H."/>
            <person name="Ohtoshi R."/>
            <person name="Tomita M."/>
            <person name="Numata K."/>
            <person name="Arakawa K."/>
        </authorList>
    </citation>
    <scope>NUCLEOTIDE SEQUENCE [LARGE SCALE GENOMIC DNA]</scope>
</reference>
<dbReference type="Proteomes" id="UP000299102">
    <property type="component" value="Unassembled WGS sequence"/>
</dbReference>
<organism evidence="1 2">
    <name type="scientific">Eumeta variegata</name>
    <name type="common">Bagworm moth</name>
    <name type="synonym">Eumeta japonica</name>
    <dbReference type="NCBI Taxonomy" id="151549"/>
    <lineage>
        <taxon>Eukaryota</taxon>
        <taxon>Metazoa</taxon>
        <taxon>Ecdysozoa</taxon>
        <taxon>Arthropoda</taxon>
        <taxon>Hexapoda</taxon>
        <taxon>Insecta</taxon>
        <taxon>Pterygota</taxon>
        <taxon>Neoptera</taxon>
        <taxon>Endopterygota</taxon>
        <taxon>Lepidoptera</taxon>
        <taxon>Glossata</taxon>
        <taxon>Ditrysia</taxon>
        <taxon>Tineoidea</taxon>
        <taxon>Psychidae</taxon>
        <taxon>Oiketicinae</taxon>
        <taxon>Eumeta</taxon>
    </lineage>
</organism>
<evidence type="ECO:0000313" key="1">
    <source>
        <dbReference type="EMBL" id="GBP84626.1"/>
    </source>
</evidence>
<proteinExistence type="predicted"/>
<keyword evidence="2" id="KW-1185">Reference proteome</keyword>